<comment type="caution">
    <text evidence="1">The sequence shown here is derived from an EMBL/GenBank/DDBJ whole genome shotgun (WGS) entry which is preliminary data.</text>
</comment>
<accession>A0ABQ9YT40</accession>
<gene>
    <name evidence="1" type="ORF">OUZ56_005547</name>
</gene>
<proteinExistence type="predicted"/>
<reference evidence="1 2" key="1">
    <citation type="journal article" date="2023" name="Nucleic Acids Res.">
        <title>The hologenome of Daphnia magna reveals possible DNA methylation and microbiome-mediated evolution of the host genome.</title>
        <authorList>
            <person name="Chaturvedi A."/>
            <person name="Li X."/>
            <person name="Dhandapani V."/>
            <person name="Marshall H."/>
            <person name="Kissane S."/>
            <person name="Cuenca-Cambronero M."/>
            <person name="Asole G."/>
            <person name="Calvet F."/>
            <person name="Ruiz-Romero M."/>
            <person name="Marangio P."/>
            <person name="Guigo R."/>
            <person name="Rago D."/>
            <person name="Mirbahai L."/>
            <person name="Eastwood N."/>
            <person name="Colbourne J.K."/>
            <person name="Zhou J."/>
            <person name="Mallon E."/>
            <person name="Orsini L."/>
        </authorList>
    </citation>
    <scope>NUCLEOTIDE SEQUENCE [LARGE SCALE GENOMIC DNA]</scope>
    <source>
        <strain evidence="1">LRV0_1</strain>
    </source>
</reference>
<protein>
    <submittedName>
        <fullName evidence="1">Uncharacterized protein</fullName>
    </submittedName>
</protein>
<dbReference type="Proteomes" id="UP001234178">
    <property type="component" value="Unassembled WGS sequence"/>
</dbReference>
<dbReference type="EMBL" id="JAOYFB010000001">
    <property type="protein sequence ID" value="KAK4003795.1"/>
    <property type="molecule type" value="Genomic_DNA"/>
</dbReference>
<evidence type="ECO:0000313" key="2">
    <source>
        <dbReference type="Proteomes" id="UP001234178"/>
    </source>
</evidence>
<evidence type="ECO:0000313" key="1">
    <source>
        <dbReference type="EMBL" id="KAK4003795.1"/>
    </source>
</evidence>
<organism evidence="1 2">
    <name type="scientific">Daphnia magna</name>
    <dbReference type="NCBI Taxonomy" id="35525"/>
    <lineage>
        <taxon>Eukaryota</taxon>
        <taxon>Metazoa</taxon>
        <taxon>Ecdysozoa</taxon>
        <taxon>Arthropoda</taxon>
        <taxon>Crustacea</taxon>
        <taxon>Branchiopoda</taxon>
        <taxon>Diplostraca</taxon>
        <taxon>Cladocera</taxon>
        <taxon>Anomopoda</taxon>
        <taxon>Daphniidae</taxon>
        <taxon>Daphnia</taxon>
    </lineage>
</organism>
<sequence>MQAENLSYLIRPVCHGRESVWAKGGNGKGEACIETIKSNPVLNALSAVDRFKDLKNNNLSTRLIKANCRYHNLAQLIPNSKQLILNRQSNSQRRPGVGAAEVVRKTEISSSSRCKVYVEYMFQSQPKCWMCACTNPFLNEIHRISGPSGGNPICWYLECVKSCVCQQNLLFIPSNAQNFAEFFAAIKHIDKLKRDLNEANQFSSKQ</sequence>
<name>A0ABQ9YT40_9CRUS</name>
<keyword evidence="2" id="KW-1185">Reference proteome</keyword>